<protein>
    <submittedName>
        <fullName evidence="1">Uncharacterized protein</fullName>
    </submittedName>
</protein>
<sequence>MDEFKEILKGFANEFTFNLDIEMGKSKLHDKFINQELSVKPDSNVEQMISRSIYSYEKYNLEKLESAISEDEKFILEASFFRKRFGKSLRNYVSQFSSEDSLLLDSLDNLGSN</sequence>
<organism evidence="1 2">
    <name type="scientific">Staphylococcus equorum</name>
    <dbReference type="NCBI Taxonomy" id="246432"/>
    <lineage>
        <taxon>Bacteria</taxon>
        <taxon>Bacillati</taxon>
        <taxon>Bacillota</taxon>
        <taxon>Bacilli</taxon>
        <taxon>Bacillales</taxon>
        <taxon>Staphylococcaceae</taxon>
        <taxon>Staphylococcus</taxon>
    </lineage>
</organism>
<reference evidence="2" key="1">
    <citation type="submission" date="2015-11" db="EMBL/GenBank/DDBJ databases">
        <title>Genomic diversity of Staphylococcus saprophyticus strains from urinary tract infections, animal surfaces, and fermented foods.</title>
        <authorList>
            <person name="Wolfe B.E."/>
        </authorList>
    </citation>
    <scope>NUCLEOTIDE SEQUENCE [LARGE SCALE GENOMIC DNA]</scope>
    <source>
        <strain evidence="2">738_7</strain>
    </source>
</reference>
<comment type="caution">
    <text evidence="1">The sequence shown here is derived from an EMBL/GenBank/DDBJ whole genome shotgun (WGS) entry which is preliminary data.</text>
</comment>
<name>A0AAP7IBM6_9STAP</name>
<dbReference type="Proteomes" id="UP000095464">
    <property type="component" value="Unassembled WGS sequence"/>
</dbReference>
<dbReference type="EMBL" id="LNPX01000046">
    <property type="protein sequence ID" value="OEK53034.1"/>
    <property type="molecule type" value="Genomic_DNA"/>
</dbReference>
<accession>A0AAP7IBM6</accession>
<dbReference type="AlphaFoldDB" id="A0AAP7IBM6"/>
<evidence type="ECO:0000313" key="2">
    <source>
        <dbReference type="Proteomes" id="UP000095464"/>
    </source>
</evidence>
<dbReference type="RefSeq" id="WP_069854578.1">
    <property type="nucleotide sequence ID" value="NZ_JARGCI010000002.1"/>
</dbReference>
<evidence type="ECO:0000313" key="1">
    <source>
        <dbReference type="EMBL" id="OEK53034.1"/>
    </source>
</evidence>
<proteinExistence type="predicted"/>
<gene>
    <name evidence="1" type="ORF">ASS94_10815</name>
</gene>